<keyword evidence="3" id="KW-1185">Reference proteome</keyword>
<accession>C5L7Q0</accession>
<dbReference type="OrthoDB" id="469755at2759"/>
<dbReference type="GeneID" id="9041518"/>
<dbReference type="Proteomes" id="UP000007800">
    <property type="component" value="Unassembled WGS sequence"/>
</dbReference>
<evidence type="ECO:0008006" key="4">
    <source>
        <dbReference type="Google" id="ProtNLM"/>
    </source>
</evidence>
<dbReference type="RefSeq" id="XP_002775696.1">
    <property type="nucleotide sequence ID" value="XM_002775650.1"/>
</dbReference>
<evidence type="ECO:0000256" key="1">
    <source>
        <dbReference type="SAM" id="Phobius"/>
    </source>
</evidence>
<proteinExistence type="predicted"/>
<feature type="transmembrane region" description="Helical" evidence="1">
    <location>
        <begin position="77"/>
        <end position="95"/>
    </location>
</feature>
<keyword evidence="1" id="KW-0812">Transmembrane</keyword>
<organism evidence="3">
    <name type="scientific">Perkinsus marinus (strain ATCC 50983 / TXsc)</name>
    <dbReference type="NCBI Taxonomy" id="423536"/>
    <lineage>
        <taxon>Eukaryota</taxon>
        <taxon>Sar</taxon>
        <taxon>Alveolata</taxon>
        <taxon>Perkinsozoa</taxon>
        <taxon>Perkinsea</taxon>
        <taxon>Perkinsida</taxon>
        <taxon>Perkinsidae</taxon>
        <taxon>Perkinsus</taxon>
    </lineage>
</organism>
<feature type="transmembrane region" description="Helical" evidence="1">
    <location>
        <begin position="180"/>
        <end position="205"/>
    </location>
</feature>
<reference evidence="2 3" key="1">
    <citation type="submission" date="2008-07" db="EMBL/GenBank/DDBJ databases">
        <authorList>
            <person name="El-Sayed N."/>
            <person name="Caler E."/>
            <person name="Inman J."/>
            <person name="Amedeo P."/>
            <person name="Hass B."/>
            <person name="Wortman J."/>
        </authorList>
    </citation>
    <scope>NUCLEOTIDE SEQUENCE [LARGE SCALE GENOMIC DNA]</scope>
    <source>
        <strain evidence="3">ATCC 50983 / TXsc</strain>
    </source>
</reference>
<name>C5L7Q0_PERM5</name>
<feature type="transmembrane region" description="Helical" evidence="1">
    <location>
        <begin position="107"/>
        <end position="127"/>
    </location>
</feature>
<evidence type="ECO:0000313" key="3">
    <source>
        <dbReference type="Proteomes" id="UP000007800"/>
    </source>
</evidence>
<dbReference type="OMA" id="KRCETFI"/>
<keyword evidence="1" id="KW-1133">Transmembrane helix</keyword>
<dbReference type="AlphaFoldDB" id="C5L7Q0"/>
<dbReference type="InParanoid" id="C5L7Q0"/>
<feature type="transmembrane region" description="Helical" evidence="1">
    <location>
        <begin position="49"/>
        <end position="71"/>
    </location>
</feature>
<dbReference type="EMBL" id="GG679899">
    <property type="protein sequence ID" value="EER07512.1"/>
    <property type="molecule type" value="Genomic_DNA"/>
</dbReference>
<sequence>MQTTNSPQINPVTAATPSSFPTVQGVAYKPKRVLGIHLADDRLAFRVRLTFYLSLVPIIFCIAFAIAVWFVSVPVYIWYYVLLAITVVSPTALYYSYANNSRSFMGLYAVLNGALAVCQILSVWQVLDYVKRCETFIEECEVSGLRVVPAVANPTYACSFYSVLDYSTFQHWANNQGLTFVMYLSFFIPVVVLHLMLLALALMWYSKLRNGLRISTTGPMGGVNATVITSGYVARGTEADDTDKVAVGVPVSSPKNKEENIQV</sequence>
<protein>
    <recommendedName>
        <fullName evidence="4">Transmembrane protein</fullName>
    </recommendedName>
</protein>
<gene>
    <name evidence="2" type="ORF">Pmar_PMAR020679</name>
</gene>
<evidence type="ECO:0000313" key="2">
    <source>
        <dbReference type="EMBL" id="EER07512.1"/>
    </source>
</evidence>
<keyword evidence="1" id="KW-0472">Membrane</keyword>